<dbReference type="Gene3D" id="1.10.10.10">
    <property type="entry name" value="Winged helix-like DNA-binding domain superfamily/Winged helix DNA-binding domain"/>
    <property type="match status" value="1"/>
</dbReference>
<keyword evidence="9" id="KW-1185">Reference proteome</keyword>
<feature type="domain" description="HTH deoR-type" evidence="7">
    <location>
        <begin position="3"/>
        <end position="58"/>
    </location>
</feature>
<name>A0ABW2SPA3_9ACTO</name>
<keyword evidence="4 8" id="KW-0238">DNA-binding</keyword>
<organism evidence="8 9">
    <name type="scientific">Schaalia naturae</name>
    <dbReference type="NCBI Taxonomy" id="635203"/>
    <lineage>
        <taxon>Bacteria</taxon>
        <taxon>Bacillati</taxon>
        <taxon>Actinomycetota</taxon>
        <taxon>Actinomycetes</taxon>
        <taxon>Actinomycetales</taxon>
        <taxon>Actinomycetaceae</taxon>
        <taxon>Schaalia</taxon>
    </lineage>
</organism>
<evidence type="ECO:0000256" key="1">
    <source>
        <dbReference type="ARBA" id="ARBA00021390"/>
    </source>
</evidence>
<dbReference type="InterPro" id="IPR014036">
    <property type="entry name" value="DeoR-like_C"/>
</dbReference>
<evidence type="ECO:0000259" key="7">
    <source>
        <dbReference type="PROSITE" id="PS51000"/>
    </source>
</evidence>
<dbReference type="Pfam" id="PF00455">
    <property type="entry name" value="DeoRC"/>
    <property type="match status" value="1"/>
</dbReference>
<dbReference type="PROSITE" id="PS00894">
    <property type="entry name" value="HTH_DEOR_1"/>
    <property type="match status" value="1"/>
</dbReference>
<dbReference type="SMART" id="SM01134">
    <property type="entry name" value="DeoRC"/>
    <property type="match status" value="1"/>
</dbReference>
<comment type="caution">
    <text evidence="8">The sequence shown here is derived from an EMBL/GenBank/DDBJ whole genome shotgun (WGS) entry which is preliminary data.</text>
</comment>
<sequence length="267" mass="28117">MLAQQRRSTILSLVREGRGATVADLATRLDVSESTIRRDLNDLDRQGKLRRVRGGGAPEVDDQPFAHVAARASEEKDRIGRAASALVRDRDIVLIDIGTTGAAVARHLRGRAITVVTASLAVVDELRDDRQVELIILGGVVRPSYLSMVGSLTEHALSQLRADIAFIGTSGVLPDGTVMDTTGIEVPVKRAILANSERTCLVASSDKFPGSGLLPVCSVGDLRAVITTAPAARTAPLDTLDVMDAPDLADTWGVPAGGADSTKVVQA</sequence>
<evidence type="ECO:0000256" key="5">
    <source>
        <dbReference type="ARBA" id="ARBA00023163"/>
    </source>
</evidence>
<evidence type="ECO:0000256" key="3">
    <source>
        <dbReference type="ARBA" id="ARBA00023015"/>
    </source>
</evidence>
<dbReference type="InterPro" id="IPR011991">
    <property type="entry name" value="ArsR-like_HTH"/>
</dbReference>
<dbReference type="Gene3D" id="3.40.50.1360">
    <property type="match status" value="1"/>
</dbReference>
<dbReference type="InterPro" id="IPR050313">
    <property type="entry name" value="Carb_Metab_HTH_regulators"/>
</dbReference>
<protein>
    <recommendedName>
        <fullName evidence="1">Lactose phosphotransferase system repressor</fullName>
    </recommendedName>
</protein>
<dbReference type="Proteomes" id="UP001596527">
    <property type="component" value="Unassembled WGS sequence"/>
</dbReference>
<evidence type="ECO:0000256" key="4">
    <source>
        <dbReference type="ARBA" id="ARBA00023125"/>
    </source>
</evidence>
<evidence type="ECO:0000256" key="2">
    <source>
        <dbReference type="ARBA" id="ARBA00022491"/>
    </source>
</evidence>
<evidence type="ECO:0000313" key="9">
    <source>
        <dbReference type="Proteomes" id="UP001596527"/>
    </source>
</evidence>
<evidence type="ECO:0000313" key="8">
    <source>
        <dbReference type="EMBL" id="MFC7581634.1"/>
    </source>
</evidence>
<comment type="function">
    <text evidence="6">Repressor of the lactose catabolism operon. Galactose-6-phosphate is the inducer.</text>
</comment>
<dbReference type="PRINTS" id="PR00037">
    <property type="entry name" value="HTHLACR"/>
</dbReference>
<dbReference type="GO" id="GO:0003677">
    <property type="term" value="F:DNA binding"/>
    <property type="evidence" value="ECO:0007669"/>
    <property type="project" value="UniProtKB-KW"/>
</dbReference>
<dbReference type="SUPFAM" id="SSF46785">
    <property type="entry name" value="Winged helix' DNA-binding domain"/>
    <property type="match status" value="1"/>
</dbReference>
<dbReference type="CDD" id="cd00090">
    <property type="entry name" value="HTH_ARSR"/>
    <property type="match status" value="1"/>
</dbReference>
<proteinExistence type="predicted"/>
<keyword evidence="5" id="KW-0804">Transcription</keyword>
<gene>
    <name evidence="8" type="ORF">ACFQWG_10560</name>
</gene>
<dbReference type="SUPFAM" id="SSF100950">
    <property type="entry name" value="NagB/RpiA/CoA transferase-like"/>
    <property type="match status" value="1"/>
</dbReference>
<dbReference type="SMART" id="SM00420">
    <property type="entry name" value="HTH_DEOR"/>
    <property type="match status" value="1"/>
</dbReference>
<reference evidence="9" key="1">
    <citation type="journal article" date="2019" name="Int. J. Syst. Evol. Microbiol.">
        <title>The Global Catalogue of Microorganisms (GCM) 10K type strain sequencing project: providing services to taxonomists for standard genome sequencing and annotation.</title>
        <authorList>
            <consortium name="The Broad Institute Genomics Platform"/>
            <consortium name="The Broad Institute Genome Sequencing Center for Infectious Disease"/>
            <person name="Wu L."/>
            <person name="Ma J."/>
        </authorList>
    </citation>
    <scope>NUCLEOTIDE SEQUENCE [LARGE SCALE GENOMIC DNA]</scope>
    <source>
        <strain evidence="9">CCUG 56698</strain>
    </source>
</reference>
<dbReference type="InterPro" id="IPR036388">
    <property type="entry name" value="WH-like_DNA-bd_sf"/>
</dbReference>
<dbReference type="InterPro" id="IPR018356">
    <property type="entry name" value="Tscrpt_reg_HTH_DeoR_CS"/>
</dbReference>
<dbReference type="InterPro" id="IPR037171">
    <property type="entry name" value="NagB/RpiA_transferase-like"/>
</dbReference>
<dbReference type="EMBL" id="JBHTEF010000001">
    <property type="protein sequence ID" value="MFC7581634.1"/>
    <property type="molecule type" value="Genomic_DNA"/>
</dbReference>
<dbReference type="PROSITE" id="PS51000">
    <property type="entry name" value="HTH_DEOR_2"/>
    <property type="match status" value="1"/>
</dbReference>
<keyword evidence="3" id="KW-0805">Transcription regulation</keyword>
<accession>A0ABW2SPA3</accession>
<keyword evidence="2" id="KW-0678">Repressor</keyword>
<evidence type="ECO:0000256" key="6">
    <source>
        <dbReference type="ARBA" id="ARBA00024937"/>
    </source>
</evidence>
<dbReference type="InterPro" id="IPR036390">
    <property type="entry name" value="WH_DNA-bd_sf"/>
</dbReference>
<dbReference type="RefSeq" id="WP_380975106.1">
    <property type="nucleotide sequence ID" value="NZ_JBHTEF010000001.1"/>
</dbReference>
<dbReference type="Pfam" id="PF08220">
    <property type="entry name" value="HTH_DeoR"/>
    <property type="match status" value="1"/>
</dbReference>
<dbReference type="PANTHER" id="PTHR30363:SF4">
    <property type="entry name" value="GLYCEROL-3-PHOSPHATE REGULON REPRESSOR"/>
    <property type="match status" value="1"/>
</dbReference>
<dbReference type="PANTHER" id="PTHR30363">
    <property type="entry name" value="HTH-TYPE TRANSCRIPTIONAL REGULATOR SRLR-RELATED"/>
    <property type="match status" value="1"/>
</dbReference>
<dbReference type="InterPro" id="IPR001034">
    <property type="entry name" value="DeoR_HTH"/>
</dbReference>